<dbReference type="SUPFAM" id="SSF53448">
    <property type="entry name" value="Nucleotide-diphospho-sugar transferases"/>
    <property type="match status" value="1"/>
</dbReference>
<keyword evidence="5" id="KW-0808">Transferase</keyword>
<organism evidence="13">
    <name type="scientific">viral metagenome</name>
    <dbReference type="NCBI Taxonomy" id="1070528"/>
    <lineage>
        <taxon>unclassified sequences</taxon>
        <taxon>metagenomes</taxon>
        <taxon>organismal metagenomes</taxon>
    </lineage>
</organism>
<keyword evidence="9" id="KW-0472">Membrane</keyword>
<evidence type="ECO:0000259" key="11">
    <source>
        <dbReference type="Pfam" id="PF02709"/>
    </source>
</evidence>
<evidence type="ECO:0000256" key="3">
    <source>
        <dbReference type="ARBA" id="ARBA00005735"/>
    </source>
</evidence>
<keyword evidence="10" id="KW-0325">Glycoprotein</keyword>
<keyword evidence="6" id="KW-0812">Transmembrane</keyword>
<dbReference type="InterPro" id="IPR027791">
    <property type="entry name" value="Galactosyl_T_C"/>
</dbReference>
<dbReference type="EMBL" id="MN739684">
    <property type="protein sequence ID" value="QHT21025.1"/>
    <property type="molecule type" value="Genomic_DNA"/>
</dbReference>
<evidence type="ECO:0000256" key="5">
    <source>
        <dbReference type="ARBA" id="ARBA00022679"/>
    </source>
</evidence>
<dbReference type="GO" id="GO:0008378">
    <property type="term" value="F:galactosyltransferase activity"/>
    <property type="evidence" value="ECO:0007669"/>
    <property type="project" value="TreeGrafter"/>
</dbReference>
<evidence type="ECO:0000256" key="9">
    <source>
        <dbReference type="ARBA" id="ARBA00023136"/>
    </source>
</evidence>
<keyword evidence="8" id="KW-1133">Transmembrane helix</keyword>
<evidence type="ECO:0000256" key="8">
    <source>
        <dbReference type="ARBA" id="ARBA00022989"/>
    </source>
</evidence>
<keyword evidence="4" id="KW-0328">Glycosyltransferase</keyword>
<feature type="domain" description="Galactosyltransferase N-terminal" evidence="12">
    <location>
        <begin position="6"/>
        <end position="88"/>
    </location>
</feature>
<dbReference type="GO" id="GO:0016020">
    <property type="term" value="C:membrane"/>
    <property type="evidence" value="ECO:0007669"/>
    <property type="project" value="UniProtKB-SubCell"/>
</dbReference>
<dbReference type="Gene3D" id="3.90.550.10">
    <property type="entry name" value="Spore Coat Polysaccharide Biosynthesis Protein SpsA, Chain A"/>
    <property type="match status" value="1"/>
</dbReference>
<feature type="domain" description="Galactosyltransferase C-terminal" evidence="11">
    <location>
        <begin position="111"/>
        <end position="158"/>
    </location>
</feature>
<evidence type="ECO:0000256" key="1">
    <source>
        <dbReference type="ARBA" id="ARBA00004606"/>
    </source>
</evidence>
<dbReference type="InterPro" id="IPR003859">
    <property type="entry name" value="Galactosyl_T"/>
</dbReference>
<evidence type="ECO:0000256" key="7">
    <source>
        <dbReference type="ARBA" id="ARBA00022968"/>
    </source>
</evidence>
<evidence type="ECO:0000256" key="4">
    <source>
        <dbReference type="ARBA" id="ARBA00022676"/>
    </source>
</evidence>
<proteinExistence type="inferred from homology"/>
<evidence type="ECO:0008006" key="14">
    <source>
        <dbReference type="Google" id="ProtNLM"/>
    </source>
</evidence>
<dbReference type="AlphaFoldDB" id="A0A6C0E0S1"/>
<comment type="pathway">
    <text evidence="2">Protein modification; protein glycosylation.</text>
</comment>
<evidence type="ECO:0000259" key="12">
    <source>
        <dbReference type="Pfam" id="PF13733"/>
    </source>
</evidence>
<protein>
    <recommendedName>
        <fullName evidence="14">Galactosyltransferase C-terminal domain-containing protein</fullName>
    </recommendedName>
</protein>
<reference evidence="13" key="1">
    <citation type="journal article" date="2020" name="Nature">
        <title>Giant virus diversity and host interactions through global metagenomics.</title>
        <authorList>
            <person name="Schulz F."/>
            <person name="Roux S."/>
            <person name="Paez-Espino D."/>
            <person name="Jungbluth S."/>
            <person name="Walsh D.A."/>
            <person name="Denef V.J."/>
            <person name="McMahon K.D."/>
            <person name="Konstantinidis K.T."/>
            <person name="Eloe-Fadrosh E.A."/>
            <person name="Kyrpides N.C."/>
            <person name="Woyke T."/>
        </authorList>
    </citation>
    <scope>NUCLEOTIDE SEQUENCE</scope>
    <source>
        <strain evidence="13">GVMAG-M-3300023174-75</strain>
    </source>
</reference>
<name>A0A6C0E0S1_9ZZZZ</name>
<accession>A0A6C0E0S1</accession>
<dbReference type="GO" id="GO:0005975">
    <property type="term" value="P:carbohydrate metabolic process"/>
    <property type="evidence" value="ECO:0007669"/>
    <property type="project" value="InterPro"/>
</dbReference>
<comment type="subcellular location">
    <subcellularLocation>
        <location evidence="1">Membrane</location>
        <topology evidence="1">Single-pass type II membrane protein</topology>
    </subcellularLocation>
</comment>
<evidence type="ECO:0000256" key="6">
    <source>
        <dbReference type="ARBA" id="ARBA00022692"/>
    </source>
</evidence>
<dbReference type="GO" id="GO:0005794">
    <property type="term" value="C:Golgi apparatus"/>
    <property type="evidence" value="ECO:0007669"/>
    <property type="project" value="TreeGrafter"/>
</dbReference>
<dbReference type="PANTHER" id="PTHR19300:SF57">
    <property type="entry name" value="BETA-1,4-N-ACETYLGALACTOSAMINYLTRANSFERASE"/>
    <property type="match status" value="1"/>
</dbReference>
<dbReference type="InterPro" id="IPR029044">
    <property type="entry name" value="Nucleotide-diphossugar_trans"/>
</dbReference>
<evidence type="ECO:0000256" key="2">
    <source>
        <dbReference type="ARBA" id="ARBA00004922"/>
    </source>
</evidence>
<dbReference type="PANTHER" id="PTHR19300">
    <property type="entry name" value="BETA-1,4-GALACTOSYLTRANSFERASE"/>
    <property type="match status" value="1"/>
</dbReference>
<keyword evidence="7" id="KW-0735">Signal-anchor</keyword>
<evidence type="ECO:0000256" key="10">
    <source>
        <dbReference type="ARBA" id="ARBA00023180"/>
    </source>
</evidence>
<evidence type="ECO:0000313" key="13">
    <source>
        <dbReference type="EMBL" id="QHT21025.1"/>
    </source>
</evidence>
<sequence length="282" mass="33234">MTTIPKLIFIVPYRDRLPQKQHFSIYMKYIMEDYNKDDYEIYYSHQTDSRMFNRGATKNIGFLAIKEKYPNDYKNITIVFNDVDTLPSIKNMFDYITHTGIVKHFYGFTFALGGIVSITGEDFEKCNGFPNNWGWGLEDNALNNRVLERSIIINRDQFIPINNPRVIHLFDNPNRIINVREPALYINNELRDNLDSIYGLAYTIVDSQASNLMTNENSNKLTEIKQNEYIINIHQFLTLIKENNNTFYSQNLIHEPTLAVNKTVSVKKRYVKPRWLLNNNYM</sequence>
<dbReference type="Pfam" id="PF13733">
    <property type="entry name" value="Glyco_transf_7N"/>
    <property type="match status" value="1"/>
</dbReference>
<dbReference type="Pfam" id="PF02709">
    <property type="entry name" value="Glyco_transf_7C"/>
    <property type="match status" value="1"/>
</dbReference>
<comment type="similarity">
    <text evidence="3">Belongs to the glycosyltransferase 7 family.</text>
</comment>
<dbReference type="UniPathway" id="UPA00378"/>
<dbReference type="InterPro" id="IPR027995">
    <property type="entry name" value="Galactosyl_T_N"/>
</dbReference>